<keyword evidence="3" id="KW-1185">Reference proteome</keyword>
<dbReference type="EMBL" id="ML994645">
    <property type="protein sequence ID" value="KAF2182977.1"/>
    <property type="molecule type" value="Genomic_DNA"/>
</dbReference>
<sequence length="112" mass="12083">MRQTFTLLFPITLLSPSILAAVNGPCSNGADINGICIDRGRCINTYHGHSDPGRPGAWSCPGTPNNIECCSIVPCPTFNSQDFGCTWRSRCQNLGFIPVCPGGNDFVCCEER</sequence>
<reference evidence="2" key="1">
    <citation type="journal article" date="2020" name="Stud. Mycol.">
        <title>101 Dothideomycetes genomes: a test case for predicting lifestyles and emergence of pathogens.</title>
        <authorList>
            <person name="Haridas S."/>
            <person name="Albert R."/>
            <person name="Binder M."/>
            <person name="Bloem J."/>
            <person name="Labutti K."/>
            <person name="Salamov A."/>
            <person name="Andreopoulos B."/>
            <person name="Baker S."/>
            <person name="Barry K."/>
            <person name="Bills G."/>
            <person name="Bluhm B."/>
            <person name="Cannon C."/>
            <person name="Castanera R."/>
            <person name="Culley D."/>
            <person name="Daum C."/>
            <person name="Ezra D."/>
            <person name="Gonzalez J."/>
            <person name="Henrissat B."/>
            <person name="Kuo A."/>
            <person name="Liang C."/>
            <person name="Lipzen A."/>
            <person name="Lutzoni F."/>
            <person name="Magnuson J."/>
            <person name="Mondo S."/>
            <person name="Nolan M."/>
            <person name="Ohm R."/>
            <person name="Pangilinan J."/>
            <person name="Park H.-J."/>
            <person name="Ramirez L."/>
            <person name="Alfaro M."/>
            <person name="Sun H."/>
            <person name="Tritt A."/>
            <person name="Yoshinaga Y."/>
            <person name="Zwiers L.-H."/>
            <person name="Turgeon B."/>
            <person name="Goodwin S."/>
            <person name="Spatafora J."/>
            <person name="Crous P."/>
            <person name="Grigoriev I."/>
        </authorList>
    </citation>
    <scope>NUCLEOTIDE SEQUENCE</scope>
    <source>
        <strain evidence="2">CBS 207.26</strain>
    </source>
</reference>
<evidence type="ECO:0000313" key="2">
    <source>
        <dbReference type="EMBL" id="KAF2182977.1"/>
    </source>
</evidence>
<dbReference type="AlphaFoldDB" id="A0A6A6DTG9"/>
<proteinExistence type="predicted"/>
<gene>
    <name evidence="2" type="ORF">K469DRAFT_584947</name>
</gene>
<name>A0A6A6DTG9_9PEZI</name>
<dbReference type="OrthoDB" id="2251794at2759"/>
<accession>A0A6A6DTG9</accession>
<evidence type="ECO:0000313" key="3">
    <source>
        <dbReference type="Proteomes" id="UP000800200"/>
    </source>
</evidence>
<organism evidence="2 3">
    <name type="scientific">Zopfia rhizophila CBS 207.26</name>
    <dbReference type="NCBI Taxonomy" id="1314779"/>
    <lineage>
        <taxon>Eukaryota</taxon>
        <taxon>Fungi</taxon>
        <taxon>Dikarya</taxon>
        <taxon>Ascomycota</taxon>
        <taxon>Pezizomycotina</taxon>
        <taxon>Dothideomycetes</taxon>
        <taxon>Dothideomycetes incertae sedis</taxon>
        <taxon>Zopfiaceae</taxon>
        <taxon>Zopfia</taxon>
    </lineage>
</organism>
<evidence type="ECO:0000256" key="1">
    <source>
        <dbReference type="SAM" id="SignalP"/>
    </source>
</evidence>
<feature type="signal peptide" evidence="1">
    <location>
        <begin position="1"/>
        <end position="20"/>
    </location>
</feature>
<dbReference type="Proteomes" id="UP000800200">
    <property type="component" value="Unassembled WGS sequence"/>
</dbReference>
<keyword evidence="1" id="KW-0732">Signal</keyword>
<feature type="chain" id="PRO_5025576690" evidence="1">
    <location>
        <begin position="21"/>
        <end position="112"/>
    </location>
</feature>
<protein>
    <submittedName>
        <fullName evidence="2">Uncharacterized protein</fullName>
    </submittedName>
</protein>